<feature type="transmembrane region" description="Helical" evidence="1">
    <location>
        <begin position="162"/>
        <end position="188"/>
    </location>
</feature>
<dbReference type="EMBL" id="JBHLTG010000005">
    <property type="protein sequence ID" value="MFC0680523.1"/>
    <property type="molecule type" value="Genomic_DNA"/>
</dbReference>
<evidence type="ECO:0000313" key="2">
    <source>
        <dbReference type="EMBL" id="MFC0680523.1"/>
    </source>
</evidence>
<evidence type="ECO:0000256" key="1">
    <source>
        <dbReference type="SAM" id="Phobius"/>
    </source>
</evidence>
<dbReference type="Proteomes" id="UP001589896">
    <property type="component" value="Unassembled WGS sequence"/>
</dbReference>
<reference evidence="2 3" key="1">
    <citation type="submission" date="2024-09" db="EMBL/GenBank/DDBJ databases">
        <authorList>
            <person name="Sun Q."/>
            <person name="Mori K."/>
        </authorList>
    </citation>
    <scope>NUCLEOTIDE SEQUENCE [LARGE SCALE GENOMIC DNA]</scope>
    <source>
        <strain evidence="2 3">KCTC 23076</strain>
    </source>
</reference>
<accession>A0ABV6RU58</accession>
<feature type="transmembrane region" description="Helical" evidence="1">
    <location>
        <begin position="208"/>
        <end position="226"/>
    </location>
</feature>
<feature type="transmembrane region" description="Helical" evidence="1">
    <location>
        <begin position="94"/>
        <end position="112"/>
    </location>
</feature>
<feature type="transmembrane region" description="Helical" evidence="1">
    <location>
        <begin position="62"/>
        <end position="82"/>
    </location>
</feature>
<gene>
    <name evidence="2" type="ORF">ACFFGH_22040</name>
</gene>
<evidence type="ECO:0000313" key="3">
    <source>
        <dbReference type="Proteomes" id="UP001589896"/>
    </source>
</evidence>
<proteinExistence type="predicted"/>
<feature type="transmembrane region" description="Helical" evidence="1">
    <location>
        <begin position="132"/>
        <end position="153"/>
    </location>
</feature>
<dbReference type="RefSeq" id="WP_386672337.1">
    <property type="nucleotide sequence ID" value="NZ_JBHLTG010000005.1"/>
</dbReference>
<keyword evidence="1" id="KW-0812">Transmembrane</keyword>
<keyword evidence="3" id="KW-1185">Reference proteome</keyword>
<keyword evidence="1" id="KW-0472">Membrane</keyword>
<name>A0ABV6RU58_9GAMM</name>
<organism evidence="2 3">
    <name type="scientific">Lysobacter korlensis</name>
    <dbReference type="NCBI Taxonomy" id="553636"/>
    <lineage>
        <taxon>Bacteria</taxon>
        <taxon>Pseudomonadati</taxon>
        <taxon>Pseudomonadota</taxon>
        <taxon>Gammaproteobacteria</taxon>
        <taxon>Lysobacterales</taxon>
        <taxon>Lysobacteraceae</taxon>
        <taxon>Lysobacter</taxon>
    </lineage>
</organism>
<comment type="caution">
    <text evidence="2">The sequence shown here is derived from an EMBL/GenBank/DDBJ whole genome shotgun (WGS) entry which is preliminary data.</text>
</comment>
<sequence>MGIDGEPHPHWWRRLLWLLAAVGALLVAASLLAPWVLGHDVSFAGSPIRNYIDVNGEANLPTWWSTTLLALAGVFSAAVGIVHRATGESGAFRWAVMAVLFLAMSVDEFTRVHDRIQHAWRALFGADPFTSIEWMLILIPVALVVAVAVLLLVRPLPRVPKVLLAIGGACYVLGAVGVDALAGAGLPLLDSGTMGRFLLLNLEELGEFVGAAFFVVFPLSAFSLSVTRHGAVTLELTSRAGAETA</sequence>
<keyword evidence="1" id="KW-1133">Transmembrane helix</keyword>
<protein>
    <submittedName>
        <fullName evidence="2">Uncharacterized protein</fullName>
    </submittedName>
</protein>